<dbReference type="PROSITE" id="PS00012">
    <property type="entry name" value="PHOSPHOPANTETHEINE"/>
    <property type="match status" value="3"/>
</dbReference>
<dbReference type="SUPFAM" id="SSF47336">
    <property type="entry name" value="ACP-like"/>
    <property type="match status" value="3"/>
</dbReference>
<dbReference type="Gene3D" id="1.10.10.1830">
    <property type="entry name" value="Non-ribosomal peptide synthase, adenylation domain"/>
    <property type="match status" value="1"/>
</dbReference>
<dbReference type="Gene3D" id="3.40.50.980">
    <property type="match status" value="4"/>
</dbReference>
<feature type="domain" description="Carrier" evidence="5">
    <location>
        <begin position="3238"/>
        <end position="3315"/>
    </location>
</feature>
<reference evidence="6 7" key="2">
    <citation type="journal article" date="2022" name="Mar. Drugs">
        <title>Bioassay-Guided Fractionation Leads to the Detection of Cholic Acid Generated by the Rare Thalassomonas sp.</title>
        <authorList>
            <person name="Pheiffer F."/>
            <person name="Schneider Y.K."/>
            <person name="Hansen E.H."/>
            <person name="Andersen J.H."/>
            <person name="Isaksson J."/>
            <person name="Busche T."/>
            <person name="R C."/>
            <person name="Kalinowski J."/>
            <person name="Zyl L.V."/>
            <person name="Trindade M."/>
        </authorList>
    </citation>
    <scope>NUCLEOTIDE SEQUENCE [LARGE SCALE GENOMIC DNA]</scope>
    <source>
        <strain evidence="6 7">A5K-106</strain>
    </source>
</reference>
<keyword evidence="4" id="KW-0597">Phosphoprotein</keyword>
<dbReference type="InterPro" id="IPR020802">
    <property type="entry name" value="TesA-like"/>
</dbReference>
<dbReference type="InterPro" id="IPR042099">
    <property type="entry name" value="ANL_N_sf"/>
</dbReference>
<reference evidence="6 7" key="1">
    <citation type="journal article" date="2015" name="Genome Announc.">
        <title>Draft Genome Sequences of Marine Isolates of Thalassomonas viridans and Thalassomonas actiniarum.</title>
        <authorList>
            <person name="Olonade I."/>
            <person name="van Zyl L.J."/>
            <person name="Trindade M."/>
        </authorList>
    </citation>
    <scope>NUCLEOTIDE SEQUENCE [LARGE SCALE GENOMIC DNA]</scope>
    <source>
        <strain evidence="6 7">A5K-106</strain>
    </source>
</reference>
<dbReference type="InterPro" id="IPR020845">
    <property type="entry name" value="AMP-binding_CS"/>
</dbReference>
<dbReference type="InterPro" id="IPR041464">
    <property type="entry name" value="TubC_N"/>
</dbReference>
<dbReference type="PANTHER" id="PTHR45527:SF1">
    <property type="entry name" value="FATTY ACID SYNTHASE"/>
    <property type="match status" value="1"/>
</dbReference>
<dbReference type="InterPro" id="IPR009081">
    <property type="entry name" value="PP-bd_ACP"/>
</dbReference>
<dbReference type="NCBIfam" id="TIGR01733">
    <property type="entry name" value="AA-adenyl-dom"/>
    <property type="match status" value="3"/>
</dbReference>
<dbReference type="InterPro" id="IPR036736">
    <property type="entry name" value="ACP-like_sf"/>
</dbReference>
<dbReference type="SUPFAM" id="SSF56801">
    <property type="entry name" value="Acetyl-CoA synthetase-like"/>
    <property type="match status" value="3"/>
</dbReference>
<dbReference type="GO" id="GO:0003824">
    <property type="term" value="F:catalytic activity"/>
    <property type="evidence" value="ECO:0007669"/>
    <property type="project" value="InterPro"/>
</dbReference>
<dbReference type="FunFam" id="3.40.50.12780:FF:000012">
    <property type="entry name" value="Non-ribosomal peptide synthetase"/>
    <property type="match status" value="3"/>
</dbReference>
<evidence type="ECO:0000313" key="7">
    <source>
        <dbReference type="Proteomes" id="UP000032568"/>
    </source>
</evidence>
<dbReference type="GO" id="GO:0031177">
    <property type="term" value="F:phosphopantetheine binding"/>
    <property type="evidence" value="ECO:0007669"/>
    <property type="project" value="InterPro"/>
</dbReference>
<feature type="domain" description="Carrier" evidence="5">
    <location>
        <begin position="1077"/>
        <end position="1154"/>
    </location>
</feature>
<dbReference type="InterPro" id="IPR029058">
    <property type="entry name" value="AB_hydrolase_fold"/>
</dbReference>
<evidence type="ECO:0000313" key="6">
    <source>
        <dbReference type="EMBL" id="WDE02122.1"/>
    </source>
</evidence>
<dbReference type="SMART" id="SM00823">
    <property type="entry name" value="PKS_PP"/>
    <property type="match status" value="3"/>
</dbReference>
<proteinExistence type="inferred from homology"/>
<evidence type="ECO:0000256" key="3">
    <source>
        <dbReference type="ARBA" id="ARBA00022450"/>
    </source>
</evidence>
<dbReference type="SUPFAM" id="SSF53474">
    <property type="entry name" value="alpha/beta-Hydrolases"/>
    <property type="match status" value="1"/>
</dbReference>
<dbReference type="GO" id="GO:0043041">
    <property type="term" value="P:amino acid activation for nonribosomal peptide biosynthetic process"/>
    <property type="evidence" value="ECO:0007669"/>
    <property type="project" value="TreeGrafter"/>
</dbReference>
<dbReference type="SUPFAM" id="SSF52777">
    <property type="entry name" value="CoA-dependent acyltransferases"/>
    <property type="match status" value="6"/>
</dbReference>
<evidence type="ECO:0000259" key="5">
    <source>
        <dbReference type="PROSITE" id="PS50075"/>
    </source>
</evidence>
<feature type="domain" description="Carrier" evidence="5">
    <location>
        <begin position="2153"/>
        <end position="2230"/>
    </location>
</feature>
<dbReference type="EMBL" id="CP059736">
    <property type="protein sequence ID" value="WDE02122.1"/>
    <property type="molecule type" value="Genomic_DNA"/>
</dbReference>
<comment type="cofactor">
    <cofactor evidence="1">
        <name>pantetheine 4'-phosphate</name>
        <dbReference type="ChEBI" id="CHEBI:47942"/>
    </cofactor>
</comment>
<gene>
    <name evidence="6" type="ORF">SG35_030640</name>
</gene>
<dbReference type="InterPro" id="IPR001031">
    <property type="entry name" value="Thioesterase"/>
</dbReference>
<dbReference type="InterPro" id="IPR010071">
    <property type="entry name" value="AA_adenyl_dom"/>
</dbReference>
<dbReference type="FunFam" id="3.30.300.30:FF:000015">
    <property type="entry name" value="Nonribosomal peptide synthase SidD"/>
    <property type="match status" value="1"/>
</dbReference>
<keyword evidence="3" id="KW-0596">Phosphopantetheine</keyword>
<dbReference type="FunFam" id="1.10.1200.10:FF:000016">
    <property type="entry name" value="Non-ribosomal peptide synthase"/>
    <property type="match status" value="1"/>
</dbReference>
<dbReference type="Gene3D" id="3.30.559.10">
    <property type="entry name" value="Chloramphenicol acetyltransferase-like domain"/>
    <property type="match status" value="3"/>
</dbReference>
<organism evidence="6 7">
    <name type="scientific">Thalassomonas actiniarum</name>
    <dbReference type="NCBI Taxonomy" id="485447"/>
    <lineage>
        <taxon>Bacteria</taxon>
        <taxon>Pseudomonadati</taxon>
        <taxon>Pseudomonadota</taxon>
        <taxon>Gammaproteobacteria</taxon>
        <taxon>Alteromonadales</taxon>
        <taxon>Colwelliaceae</taxon>
        <taxon>Thalassomonas</taxon>
    </lineage>
</organism>
<dbReference type="RefSeq" id="WP_044833299.1">
    <property type="nucleotide sequence ID" value="NZ_CP059736.1"/>
</dbReference>
<dbReference type="CDD" id="cd19531">
    <property type="entry name" value="LCL_NRPS-like"/>
    <property type="match status" value="3"/>
</dbReference>
<dbReference type="Pfam" id="PF00550">
    <property type="entry name" value="PP-binding"/>
    <property type="match status" value="3"/>
</dbReference>
<dbReference type="Gene3D" id="2.30.38.10">
    <property type="entry name" value="Luciferase, Domain 3"/>
    <property type="match status" value="2"/>
</dbReference>
<dbReference type="GO" id="GO:0072330">
    <property type="term" value="P:monocarboxylic acid biosynthetic process"/>
    <property type="evidence" value="ECO:0007669"/>
    <property type="project" value="UniProtKB-ARBA"/>
</dbReference>
<accession>A0AAE9YX18</accession>
<dbReference type="Gene3D" id="3.40.50.12780">
    <property type="entry name" value="N-terminal domain of ligase-like"/>
    <property type="match status" value="1"/>
</dbReference>
<dbReference type="InterPro" id="IPR044894">
    <property type="entry name" value="TubC_N_sf"/>
</dbReference>
<keyword evidence="7" id="KW-1185">Reference proteome</keyword>
<dbReference type="FunFam" id="3.30.300.30:FF:000010">
    <property type="entry name" value="Enterobactin synthetase component F"/>
    <property type="match status" value="2"/>
</dbReference>
<dbReference type="Pfam" id="PF00668">
    <property type="entry name" value="Condensation"/>
    <property type="match status" value="3"/>
</dbReference>
<dbReference type="Pfam" id="PF18563">
    <property type="entry name" value="TubC_N"/>
    <property type="match status" value="1"/>
</dbReference>
<dbReference type="FunFam" id="3.40.50.980:FF:000001">
    <property type="entry name" value="Non-ribosomal peptide synthetase"/>
    <property type="match status" value="3"/>
</dbReference>
<evidence type="ECO:0000256" key="2">
    <source>
        <dbReference type="ARBA" id="ARBA00006432"/>
    </source>
</evidence>
<dbReference type="PANTHER" id="PTHR45527">
    <property type="entry name" value="NONRIBOSOMAL PEPTIDE SYNTHETASE"/>
    <property type="match status" value="1"/>
</dbReference>
<dbReference type="Pfam" id="PF00501">
    <property type="entry name" value="AMP-binding"/>
    <property type="match status" value="3"/>
</dbReference>
<comment type="similarity">
    <text evidence="2">Belongs to the ATP-dependent AMP-binding enzyme family.</text>
</comment>
<protein>
    <submittedName>
        <fullName evidence="6">Non-ribosomal peptide synthetase</fullName>
    </submittedName>
</protein>
<dbReference type="InterPro" id="IPR000873">
    <property type="entry name" value="AMP-dep_synth/lig_dom"/>
</dbReference>
<dbReference type="Gene3D" id="1.10.1200.10">
    <property type="entry name" value="ACP-like"/>
    <property type="match status" value="3"/>
</dbReference>
<dbReference type="SMART" id="SM00824">
    <property type="entry name" value="PKS_TE"/>
    <property type="match status" value="1"/>
</dbReference>
<dbReference type="Gene3D" id="3.30.300.30">
    <property type="match status" value="3"/>
</dbReference>
<dbReference type="Gene3D" id="3.30.559.30">
    <property type="entry name" value="Nonribosomal peptide synthetase, condensation domain"/>
    <property type="match status" value="3"/>
</dbReference>
<dbReference type="FunFam" id="1.10.1200.10:FF:000005">
    <property type="entry name" value="Nonribosomal peptide synthetase 1"/>
    <property type="match status" value="1"/>
</dbReference>
<evidence type="ECO:0000256" key="1">
    <source>
        <dbReference type="ARBA" id="ARBA00001957"/>
    </source>
</evidence>
<dbReference type="InterPro" id="IPR020806">
    <property type="entry name" value="PKS_PP-bd"/>
</dbReference>
<dbReference type="GO" id="GO:0005737">
    <property type="term" value="C:cytoplasm"/>
    <property type="evidence" value="ECO:0007669"/>
    <property type="project" value="TreeGrafter"/>
</dbReference>
<dbReference type="Pfam" id="PF00975">
    <property type="entry name" value="Thioesterase"/>
    <property type="match status" value="1"/>
</dbReference>
<sequence length="3556" mass="393408">MKEAQTLVRQLAEQGIEVYLQKGKLKARALKGGLTPESTLLIKNNLDKIIEYLHLTQEQDVLKSAKAKIVPAGDQSKVLSFAQQRLWFIDQLQGGSAEYNMPAAFEVEGEFSPEAAEQALSVIIQRHEVLRTVYLDGGEEARLELNTEPDFALTRHDLTALEPRARQDRLRALIDYDMQKPFDLKQDLMVRASFVALEKASQAGQKPARGALLFNMHHIASDGWSMEVLIREFVALYQAITQGRAVPLPPLDIQYADYAHWQREWLQGEVLENQLSYWDKQLADVPPVHSLPLDKPRPETKQYLGDNVSGQLSAGVARKLQLLATRHQLTPFMLLHSALALVLSRHSNNKDIIIGTPVANRMQAELEPLIGFFVNTLVLRLDTGHQRLDDYLAHVRQVHLDGQNNQDVPFEQLIERLNIPRSSAHSPLFQIMLSTNTDYGLGDKGSGNKLDLAGLSLSPLSSDVITAKFDLEISISISDQGVGLHWTYDKSIFTGEHINQINNHLMTLLTSMAGIETSAGEDVKLASLAMLSSEESKYLLETLNERQLDYPQDKLIHELFEAQVEKNPDNIALSFEGQSLSYHEFNKRANRLAHYLRQQGTGPETLVGICLDRSPQMLIAMLAVLKAGGAYVPLDPGYPQARLQYMIQDSGVKYVLTRAELIRELDFEASTRLIDLDDQALISSYPASNPGRSEQLTPENLAYTIYTSGSTGKPKGVIVEHHAFVSRLYAFDRAFDLGSGDVVPSIASFAFDISLLELIYPLSCGAEVKILPRAKIINVAELRQALKTCTFVHMVPSLAQLWLDEVVRDNATGDYPALKYIATGGDAVPENLLTSLKQALPEVTLLQFYGPTEAVLFCVCHPQAAQAPSSLGTGIDNVSLYVLDDDLKLQPQGAVGELYVGGSALARGYLHRPELTRERFIPHPFKTGSKERLYQTGDLVRYLPNGELEFKGRKDDQVKIRGFRVELGEIEQQLAACPEVSSNLVLVREDQPGQKRLVAYVQLHASLSSSLGKEQGQEQEQQSLDKIKQRLKENLTDYMVPSAFVVIEQWPLTANDKIDKKALPLPGMALLAGEYQAPETELEHTLTQIWGQLLNLEADKISTQADFFALGGHSLLTVRLVAEIRKQLQVEVSVKSVFDAATIKALAGIIASGSQTELRREVQAAVRESDVMPLSFAQQRLWFIDQLQGGSAEYNMPAAFEVSGNFDSQAAELALTCIIERHEVLRSVYFEDDEQTLQKILPGTPFTLGRHDLSELAPEQQKQQLMALIDADMQQPFDLTKDLMVRASYVALDKQAGTGALVFNMHHIASDGWSMEVLIREFVSLYRAFTLGLASPLSALAIQYADYAHWQREWLQGEVLDAQLSYWEKQLAEVPPVHGLMLDKPRPEVKQHRGDIVTGQLPGDVAKQLQALASHYQLTPFMLLHSALALVLSRHSNSTDIVVGTPIANRMQAELEGLIGFFVNTLVLRLDTGYDQLDDYLAHVRRVHLDAQNNQDVPFEQLVDRLNIPRSSSHTPLFQVMLSTNNDFGVGGSGDNKLDLADVTLTPLSSDYISCKFDLNIGMNISEQGLDLSWTFDTSIFTREHIGEFNEHLKTLLTAMAQLTPRANTELNNLAMLSPQESDYLLHQLNDTQLDYPRDKRIHELFAEQVLQTPDDIALAFGDNSLSYRELNEKANRLAHYLMAQGVTTQTLVGLYLSRSIDTVVAILAILKAGGAYVPIDAKYPQARVSYMLDDTGVEYVITEQSLAESFAFKDNTSLVVINDARLQANLTALPTGNPLQVVTESQLAYVIYTSGSTGQPKGVMVEHKNILAFHQVFRQQMQAMAQAQNLSWLCGASFAFDASIKGLLVLLSGGKMVILSEDETTDPHLISQVIAKHRVDVYNATPQMLDEIVKLDLDRAPALISSGDLLTPSVFAALKGYCAKHDLAGANAYGPTETTINSSFTLLQETSNIGRPVANTRFYVLDRCKRLVPHGVAGELYIGGEGVVRGYLNQAQLTQECFIANPFSDNTEDRLYKSGDLVRYLDDGNLEFIGRVDDQVKVRGFRIELGEIEDQLSRCDNVDACLVLAREGEDKQKQLVAYVNPQAFATANSDLGGFIASLKAQLQQVLPEYMVPSAFVMIEQWPLNANGKIDKKALPSPDSQALQGEYVAPQTQIEQTLTQIWGRLLKMDAGDISTRANFFTLGGHSLLTVRLVAEIRKELQVEVSVKAVFEAAHIQALAKTIASASQAALRPAIVPAARENDTMALSFAQQRLSFIDQLQGGSPEYNMPTAFEVSGNFDADAAELALARIIERHEILRTVYLEQTMEQGGETLQHILSQANFILTRHDLSTLDEATRRSELMALVDADMQQPFDLTKDLMVRASYVALDKNQGTGALLFNMHHIASDGWSMQVLIREFVSQYRAIASGQADPLPPLEIQYADYAHWQRQWLQGEVLETQLSYWDKQLSDVPPVHSLVLDNPRPEEKQHVGDIVSGELSSEVAQQLQLLAKQYQLTPFMLLHSALALVLSRHSNSPDIVIGTPIANRMQAELEPLIGFFVNTLVLRLDTSHSKLEDYFNHVRQVHLDAQNNQDVPFEQLVERLNISRSTAHTPLFQIMLTTNSDYGLAGDGDNALDLDGVSLSPLASEHITAKFDLDIGISINRDGVDLHWTFDTSIFTREHVTQFNAHLQTLLTAMAGLTPTASTEINSLAMLTAQESQYLLETLNNTDVDYPSDKGIHELFAQQVSKTPDNIALVSENSQLSYRELDESANRLARYLSAQGVKKESFVGVCLNRSPEMVVAVLAILKAGGAYVPLDPGYPEARLQHILTDTGVGHVLTASHLADVLDFARGNGAVELLCLDNAELAAKVQAQESTEPEKVSAGNELAYVIYTSGSTGLPKGVMVEHHNVTRLVTQCNFVPLDENTRFLHSAPIAFDAATLELWGPLLNGGQCIIYGEQQIDLQALTDFIVKYQVNSMWLTAGLFEQWSEMPAQASGIKYLLAGGDVLNVDAVKRVQDNIPGVSVINGYGPTENTTFTTCYQVSNSDSHGLNIPIGKAIQNTSTYVLNSSLALTPLGAVGELYTGGAGVARGYLNREQATRESFIANPFSDKAGERLYKTGDLVRYLSDGNLEFIGRADNQVKVRGFRIELAEIEHQLNLASGVHSSVVLAKGEGSGDKQLVAYIKGEKSYGGFYDKSIFINGLKVFLTSALPEYMVPDVFVVVDEWPLTANGKIDKKALLSLDGLLLQSEYLAPQSEDEQALVQIWSSLLKLDADKISVTANFFELGGHSLLINRLVQWMRAHYSKQISIKDLFLLQTIREQADWLTAPEAKLAALPKCEVLGQYNAGLPDVYFVPGVAGLAKMFMDIARGAAGRFNVKAFNHQGLLDNKMPFATIESNAEDFAGYILSEQAQGPYLIAGHSYGGVLALEIVRRLRAKGHEAELVLIDSYFEQLTLMLKDGGQQTAEQVLAGEMIPELDNELDVEEQEKVALLYRTQVDLFAAYKPQALEGITPLVLLARESKFNMGFYQQKLGSVFGQGLTCHSVDGGHFSMLSEKGGQEVCHYINRLIS</sequence>
<dbReference type="InterPro" id="IPR006162">
    <property type="entry name" value="Ppantetheine_attach_site"/>
</dbReference>
<dbReference type="GO" id="GO:0044550">
    <property type="term" value="P:secondary metabolite biosynthetic process"/>
    <property type="evidence" value="ECO:0007669"/>
    <property type="project" value="UniProtKB-ARBA"/>
</dbReference>
<dbReference type="KEGG" id="tact:SG35_030640"/>
<dbReference type="PROSITE" id="PS00455">
    <property type="entry name" value="AMP_BINDING"/>
    <property type="match status" value="2"/>
</dbReference>
<dbReference type="Pfam" id="PF13193">
    <property type="entry name" value="AMP-binding_C"/>
    <property type="match status" value="2"/>
</dbReference>
<dbReference type="PROSITE" id="PS50075">
    <property type="entry name" value="CARRIER"/>
    <property type="match status" value="3"/>
</dbReference>
<dbReference type="InterPro" id="IPR025110">
    <property type="entry name" value="AMP-bd_C"/>
</dbReference>
<dbReference type="CDD" id="cd12117">
    <property type="entry name" value="A_NRPS_Srf_like"/>
    <property type="match status" value="1"/>
</dbReference>
<dbReference type="Gene3D" id="3.40.50.1820">
    <property type="entry name" value="alpha/beta hydrolase"/>
    <property type="match status" value="1"/>
</dbReference>
<dbReference type="CDD" id="cd05930">
    <property type="entry name" value="A_NRPS"/>
    <property type="match status" value="2"/>
</dbReference>
<name>A0AAE9YX18_9GAMM</name>
<dbReference type="Proteomes" id="UP000032568">
    <property type="component" value="Chromosome pTact"/>
</dbReference>
<evidence type="ECO:0000256" key="4">
    <source>
        <dbReference type="ARBA" id="ARBA00022553"/>
    </source>
</evidence>
<dbReference type="InterPro" id="IPR023213">
    <property type="entry name" value="CAT-like_dom_sf"/>
</dbReference>
<dbReference type="NCBIfam" id="NF003417">
    <property type="entry name" value="PRK04813.1"/>
    <property type="match status" value="3"/>
</dbReference>
<dbReference type="InterPro" id="IPR045851">
    <property type="entry name" value="AMP-bd_C_sf"/>
</dbReference>
<dbReference type="InterPro" id="IPR001242">
    <property type="entry name" value="Condensation_dom"/>
</dbReference>
<dbReference type="FunFam" id="2.30.38.10:FF:000001">
    <property type="entry name" value="Non-ribosomal peptide synthetase PvdI"/>
    <property type="match status" value="3"/>
</dbReference>